<dbReference type="HOGENOM" id="CLU_054938_0_0_0"/>
<dbReference type="STRING" id="572547.Amico_1047"/>
<feature type="binding site" evidence="9">
    <location>
        <begin position="168"/>
        <end position="170"/>
    </location>
    <ligand>
        <name>substrate</name>
    </ligand>
</feature>
<dbReference type="OrthoDB" id="9779353at2"/>
<comment type="similarity">
    <text evidence="2 7">Belongs to the FBPase class 2 family.</text>
</comment>
<dbReference type="eggNOG" id="COG1494">
    <property type="taxonomic scope" value="Bacteria"/>
</dbReference>
<feature type="binding site" evidence="9">
    <location>
        <begin position="190"/>
        <end position="192"/>
    </location>
    <ligand>
        <name>substrate</name>
    </ligand>
</feature>
<accession>D5EF39</accession>
<dbReference type="EMBL" id="CP001997">
    <property type="protein sequence ID" value="ADE57171.1"/>
    <property type="molecule type" value="Genomic_DNA"/>
</dbReference>
<dbReference type="Gene3D" id="3.30.540.10">
    <property type="entry name" value="Fructose-1,6-Bisphosphatase, subunit A, domain 1"/>
    <property type="match status" value="1"/>
</dbReference>
<dbReference type="PANTHER" id="PTHR30447:SF0">
    <property type="entry name" value="FRUCTOSE-1,6-BISPHOSPHATASE 1 CLASS 2-RELATED"/>
    <property type="match status" value="1"/>
</dbReference>
<feature type="binding site" evidence="8">
    <location>
        <position position="91"/>
    </location>
    <ligand>
        <name>Mn(2+)</name>
        <dbReference type="ChEBI" id="CHEBI:29035"/>
        <label>2</label>
    </ligand>
</feature>
<feature type="binding site" evidence="8">
    <location>
        <position position="60"/>
    </location>
    <ligand>
        <name>Mn(2+)</name>
        <dbReference type="ChEBI" id="CHEBI:29035"/>
        <label>1</label>
    </ligand>
</feature>
<dbReference type="SUPFAM" id="SSF56655">
    <property type="entry name" value="Carbohydrate phosphatase"/>
    <property type="match status" value="1"/>
</dbReference>
<dbReference type="GO" id="GO:0046872">
    <property type="term" value="F:metal ion binding"/>
    <property type="evidence" value="ECO:0007669"/>
    <property type="project" value="UniProtKB-KW"/>
</dbReference>
<dbReference type="Gene3D" id="3.40.190.90">
    <property type="match status" value="1"/>
</dbReference>
<keyword evidence="4 10" id="KW-0378">Hydrolase</keyword>
<evidence type="ECO:0000256" key="9">
    <source>
        <dbReference type="PIRSR" id="PIRSR004532-2"/>
    </source>
</evidence>
<feature type="binding site" evidence="8">
    <location>
        <position position="36"/>
    </location>
    <ligand>
        <name>Mn(2+)</name>
        <dbReference type="ChEBI" id="CHEBI:29035"/>
        <label>1</label>
    </ligand>
</feature>
<keyword evidence="11" id="KW-1185">Reference proteome</keyword>
<feature type="binding site" evidence="8">
    <location>
        <position position="217"/>
    </location>
    <ligand>
        <name>Mn(2+)</name>
        <dbReference type="ChEBI" id="CHEBI:29035"/>
        <label>2</label>
    </ligand>
</feature>
<evidence type="ECO:0000256" key="3">
    <source>
        <dbReference type="ARBA" id="ARBA00022723"/>
    </source>
</evidence>
<evidence type="ECO:0000313" key="11">
    <source>
        <dbReference type="Proteomes" id="UP000002366"/>
    </source>
</evidence>
<evidence type="ECO:0000256" key="2">
    <source>
        <dbReference type="ARBA" id="ARBA00008989"/>
    </source>
</evidence>
<dbReference type="GO" id="GO:0006094">
    <property type="term" value="P:gluconeogenesis"/>
    <property type="evidence" value="ECO:0007669"/>
    <property type="project" value="InterPro"/>
</dbReference>
<feature type="binding site" evidence="9">
    <location>
        <position position="123"/>
    </location>
    <ligand>
        <name>substrate</name>
    </ligand>
</feature>
<evidence type="ECO:0000256" key="4">
    <source>
        <dbReference type="ARBA" id="ARBA00022801"/>
    </source>
</evidence>
<feature type="binding site" evidence="9">
    <location>
        <begin position="91"/>
        <end position="93"/>
    </location>
    <ligand>
        <name>substrate</name>
    </ligand>
</feature>
<protein>
    <recommendedName>
        <fullName evidence="7">Fructose-1,6-bisphosphatase</fullName>
    </recommendedName>
</protein>
<keyword evidence="5 8" id="KW-0464">Manganese</keyword>
<dbReference type="NCBIfam" id="TIGR00330">
    <property type="entry name" value="glpX"/>
    <property type="match status" value="1"/>
</dbReference>
<organism evidence="10 11">
    <name type="scientific">Aminobacterium colombiense (strain DSM 12261 / ALA-1)</name>
    <dbReference type="NCBI Taxonomy" id="572547"/>
    <lineage>
        <taxon>Bacteria</taxon>
        <taxon>Thermotogati</taxon>
        <taxon>Synergistota</taxon>
        <taxon>Synergistia</taxon>
        <taxon>Synergistales</taxon>
        <taxon>Aminobacteriaceae</taxon>
        <taxon>Aminobacterium</taxon>
    </lineage>
</organism>
<dbReference type="InterPro" id="IPR004464">
    <property type="entry name" value="FBPase_class-2/SBPase"/>
</dbReference>
<dbReference type="CDD" id="cd01516">
    <property type="entry name" value="FBPase_glpX"/>
    <property type="match status" value="1"/>
</dbReference>
<dbReference type="RefSeq" id="WP_013048434.1">
    <property type="nucleotide sequence ID" value="NC_014011.1"/>
</dbReference>
<dbReference type="AlphaFoldDB" id="D5EF39"/>
<evidence type="ECO:0000256" key="8">
    <source>
        <dbReference type="PIRSR" id="PIRSR004532-1"/>
    </source>
</evidence>
<comment type="cofactor">
    <cofactor evidence="8">
        <name>Mn(2+)</name>
        <dbReference type="ChEBI" id="CHEBI:29035"/>
    </cofactor>
</comment>
<evidence type="ECO:0000256" key="1">
    <source>
        <dbReference type="ARBA" id="ARBA00001273"/>
    </source>
</evidence>
<feature type="binding site" evidence="9">
    <location>
        <position position="214"/>
    </location>
    <ligand>
        <name>substrate</name>
    </ligand>
</feature>
<dbReference type="PANTHER" id="PTHR30447">
    <property type="entry name" value="FRUCTOSE-1,6-BISPHOSPHATASE CLASS 2"/>
    <property type="match status" value="1"/>
</dbReference>
<name>D5EF39_AMICL</name>
<keyword evidence="6 7" id="KW-0119">Carbohydrate metabolism</keyword>
<feature type="binding site" evidence="8">
    <location>
        <position position="88"/>
    </location>
    <ligand>
        <name>Mn(2+)</name>
        <dbReference type="ChEBI" id="CHEBI:29035"/>
        <label>2</label>
    </ligand>
</feature>
<proteinExistence type="inferred from homology"/>
<dbReference type="GO" id="GO:0042132">
    <property type="term" value="F:fructose 1,6-bisphosphate 1-phosphatase activity"/>
    <property type="evidence" value="ECO:0007669"/>
    <property type="project" value="UniProtKB-EC"/>
</dbReference>
<evidence type="ECO:0000313" key="10">
    <source>
        <dbReference type="EMBL" id="ADE57171.1"/>
    </source>
</evidence>
<dbReference type="GO" id="GO:0006071">
    <property type="term" value="P:glycerol metabolic process"/>
    <property type="evidence" value="ECO:0007669"/>
    <property type="project" value="InterPro"/>
</dbReference>
<dbReference type="FunFam" id="3.40.190.90:FF:000001">
    <property type="entry name" value="Fructose-1,6-bisphosphatase"/>
    <property type="match status" value="1"/>
</dbReference>
<comment type="catalytic activity">
    <reaction evidence="1">
        <text>beta-D-fructose 1,6-bisphosphate + H2O = beta-D-fructose 6-phosphate + phosphate</text>
        <dbReference type="Rhea" id="RHEA:11064"/>
        <dbReference type="ChEBI" id="CHEBI:15377"/>
        <dbReference type="ChEBI" id="CHEBI:32966"/>
        <dbReference type="ChEBI" id="CHEBI:43474"/>
        <dbReference type="ChEBI" id="CHEBI:57634"/>
        <dbReference type="EC" id="3.1.3.11"/>
    </reaction>
</comment>
<dbReference type="PIRSF" id="PIRSF004532">
    <property type="entry name" value="GlpX"/>
    <property type="match status" value="1"/>
</dbReference>
<dbReference type="GO" id="GO:0005829">
    <property type="term" value="C:cytosol"/>
    <property type="evidence" value="ECO:0007669"/>
    <property type="project" value="TreeGrafter"/>
</dbReference>
<sequence length="335" mass="35935">MAIPERNLALELVRGTEAAAMAAGRWMGRGDKNEADGAAVTAMRYMLNTIAMDGTVVIGEGEKDEAPMLFNGERLGSGVSPEVDIAVDPIDGTRLTAMGLPGAISVVALSEKGTMYDPRNIFYMNKLATGPDAAGVIDIEAPIEENIKRVAKKKAKSVGDVTVVVLDRPRHDEIKSRIRQIGARIKLIPDGDVAGALLTCKEEGGADLLVGIGGSPEAVITACAIKCLGGNMQCKLWVRDEKEAEESRAMGLDLDAVLTLDDLVKGDNVFFAATGVTDGDFLKGVRYEGRRIRTFSMVMRSKSGTVRYVEAIHHPKKLCTISGIDYAPEYEANHQ</sequence>
<dbReference type="Proteomes" id="UP000002366">
    <property type="component" value="Chromosome"/>
</dbReference>
<dbReference type="KEGG" id="aco:Amico_1047"/>
<dbReference type="Pfam" id="PF03320">
    <property type="entry name" value="FBPase_glpX"/>
    <property type="match status" value="1"/>
</dbReference>
<keyword evidence="3 8" id="KW-0479">Metal-binding</keyword>
<evidence type="ECO:0000256" key="5">
    <source>
        <dbReference type="ARBA" id="ARBA00023211"/>
    </source>
</evidence>
<evidence type="ECO:0000256" key="7">
    <source>
        <dbReference type="PIRNR" id="PIRNR004532"/>
    </source>
</evidence>
<reference evidence="10 11" key="1">
    <citation type="journal article" date="2010" name="Stand. Genomic Sci.">
        <title>Complete genome sequence of Aminobacterium colombiense type strain (ALA-1).</title>
        <authorList>
            <person name="Chertkov O."/>
            <person name="Sikorski J."/>
            <person name="Brambilla E."/>
            <person name="Lapidus A."/>
            <person name="Copeland A."/>
            <person name="Glavina Del Rio T."/>
            <person name="Nolan M."/>
            <person name="Lucas S."/>
            <person name="Tice H."/>
            <person name="Cheng J.F."/>
            <person name="Han C."/>
            <person name="Detter J.C."/>
            <person name="Bruce D."/>
            <person name="Tapia R."/>
            <person name="Goodwin L."/>
            <person name="Pitluck S."/>
            <person name="Liolios K."/>
            <person name="Ivanova N."/>
            <person name="Mavromatis K."/>
            <person name="Ovchinnikova G."/>
            <person name="Pati A."/>
            <person name="Chen A."/>
            <person name="Palaniappan K."/>
            <person name="Land M."/>
            <person name="Hauser L."/>
            <person name="Chang Y.J."/>
            <person name="Jeffries C.D."/>
            <person name="Spring S."/>
            <person name="Rohde M."/>
            <person name="Goker M."/>
            <person name="Bristow J."/>
            <person name="Eisen J.A."/>
            <person name="Markowitz V."/>
            <person name="Hugenholtz P."/>
            <person name="Kyrpides N.C."/>
            <person name="Klenk H.P."/>
        </authorList>
    </citation>
    <scope>NUCLEOTIDE SEQUENCE [LARGE SCALE GENOMIC DNA]</scope>
    <source>
        <strain evidence="11">DSM 12261 / ALA-1</strain>
    </source>
</reference>
<gene>
    <name evidence="10" type="ordered locus">Amico_1047</name>
</gene>
<evidence type="ECO:0000256" key="6">
    <source>
        <dbReference type="ARBA" id="ARBA00023277"/>
    </source>
</evidence>
<dbReference type="GO" id="GO:0030388">
    <property type="term" value="P:fructose 1,6-bisphosphate metabolic process"/>
    <property type="evidence" value="ECO:0007669"/>
    <property type="project" value="TreeGrafter"/>
</dbReference>